<comment type="subcellular location">
    <subcellularLocation>
        <location evidence="1">Cell membrane</location>
        <topology evidence="1">Multi-pass membrane protein</topology>
    </subcellularLocation>
</comment>
<evidence type="ECO:0000256" key="3">
    <source>
        <dbReference type="ARBA" id="ARBA00022448"/>
    </source>
</evidence>
<dbReference type="PANTHER" id="PTHR11453">
    <property type="entry name" value="ANION EXCHANGE PROTEIN"/>
    <property type="match status" value="1"/>
</dbReference>
<dbReference type="InterPro" id="IPR016152">
    <property type="entry name" value="PTrfase/Anion_transptr"/>
</dbReference>
<dbReference type="EMBL" id="LNIX01000059">
    <property type="protein sequence ID" value="OXA37332.1"/>
    <property type="molecule type" value="Genomic_DNA"/>
</dbReference>
<dbReference type="GO" id="GO:0005886">
    <property type="term" value="C:plasma membrane"/>
    <property type="evidence" value="ECO:0007669"/>
    <property type="project" value="UniProtKB-SubCell"/>
</dbReference>
<comment type="caution">
    <text evidence="12">The sequence shown here is derived from an EMBL/GenBank/DDBJ whole genome shotgun (WGS) entry which is preliminary data.</text>
</comment>
<feature type="transmembrane region" description="Helical" evidence="9">
    <location>
        <begin position="576"/>
        <end position="600"/>
    </location>
</feature>
<feature type="transmembrane region" description="Helical" evidence="9">
    <location>
        <begin position="472"/>
        <end position="490"/>
    </location>
</feature>
<feature type="transmembrane region" description="Helical" evidence="9">
    <location>
        <begin position="732"/>
        <end position="749"/>
    </location>
</feature>
<keyword evidence="6 9" id="KW-1133">Transmembrane helix</keyword>
<keyword evidence="3" id="KW-0813">Transport</keyword>
<feature type="transmembrane region" description="Helical" evidence="9">
    <location>
        <begin position="662"/>
        <end position="688"/>
    </location>
</feature>
<keyword evidence="7" id="KW-0406">Ion transport</keyword>
<proteinExistence type="inferred from homology"/>
<dbReference type="GO" id="GO:0008509">
    <property type="term" value="F:monoatomic anion transmembrane transporter activity"/>
    <property type="evidence" value="ECO:0007669"/>
    <property type="project" value="InterPro"/>
</dbReference>
<feature type="transmembrane region" description="Helical" evidence="9">
    <location>
        <begin position="538"/>
        <end position="555"/>
    </location>
</feature>
<dbReference type="GO" id="GO:0008510">
    <property type="term" value="F:sodium:bicarbonate symporter activity"/>
    <property type="evidence" value="ECO:0007669"/>
    <property type="project" value="TreeGrafter"/>
</dbReference>
<dbReference type="OrthoDB" id="1735926at2759"/>
<sequence length="797" mass="89467">MKNSPSFDQDLPPSGEHPLFIEMAQFCRDGGREEWREAARWVKYEEDIEEGGQRWSKPYVSAIHLSALNELRGILENNCQVHFNLVCGSEKEACQLLVDKWLSQRALGEPESSKVLSTLLKPHAHLYETTESSSLIPRIFKGKTNPKPRKASLRPDQARRGSILSVVYQPQEKDDNLGINYLEIGRAMGTLLTDPGFKDLAYSAESRDELVAGIDQFLNTTSILPPAIWDASIRLEPHEHETNGHGGNAGGEQVEQDDSLARSGKLFRGLYKDLQRKIGWYPSDFRDAISLQVLSTWMFLYFACLTPMITFGGLMGEATHKSMGTMETIVSGCVCGIGFALFAGQPLLILGSTGPVLVFEKILVSFAESNDLNYLEFRLWVGLWISAILMVLVALDASSLVQYITRFTEDNFATLIALIFMFEAVKNVVHIKENHITLGIVNLTFDEFSEIPGSQTLHEVVTQLESETGTTVFLMSLLLFFGTFFVTYMLKEFRISPFLPTWCRYLVSDFAVILAIACLSVVDYLAGIPTPKLEIPENIFAASIPALLATILIFMDQQITAVIVNRKDHKLQKGCGYHLDLFVLALLIVIGSLFGLPWFVAATVESLTNIGSLKMESETAAPGEKPKYLGVREQRVSNLLVFTTVGLSVLLIPLLKNVPMPVLYGVFLYMGFSALMRMDLFHRILLLLMPLKYQPDHPFLREVPLRKVHLFTIIQVLCLAILWTIKSIKTTAIGFPLMLVVMMMVRKFLDHIFTQDELLALDDALPGQRKTREYQVGETINMKKSYSPEMIQVVARL</sequence>
<dbReference type="InterPro" id="IPR003020">
    <property type="entry name" value="HCO3_transpt_euk"/>
</dbReference>
<dbReference type="FunFam" id="1.10.287.570:FF:000001">
    <property type="entry name" value="Anion exchange protein"/>
    <property type="match status" value="1"/>
</dbReference>
<dbReference type="Proteomes" id="UP000198287">
    <property type="component" value="Unassembled WGS sequence"/>
</dbReference>
<dbReference type="AlphaFoldDB" id="A0A226CVB2"/>
<feature type="transmembrane region" description="Helical" evidence="9">
    <location>
        <begin position="708"/>
        <end position="725"/>
    </location>
</feature>
<dbReference type="OMA" id="IRDEAWV"/>
<dbReference type="GO" id="GO:0005452">
    <property type="term" value="F:solute:inorganic anion antiporter activity"/>
    <property type="evidence" value="ECO:0007669"/>
    <property type="project" value="InterPro"/>
</dbReference>
<feature type="transmembrane region" description="Helical" evidence="9">
    <location>
        <begin position="636"/>
        <end position="655"/>
    </location>
</feature>
<organism evidence="12 13">
    <name type="scientific">Folsomia candida</name>
    <name type="common">Springtail</name>
    <dbReference type="NCBI Taxonomy" id="158441"/>
    <lineage>
        <taxon>Eukaryota</taxon>
        <taxon>Metazoa</taxon>
        <taxon>Ecdysozoa</taxon>
        <taxon>Arthropoda</taxon>
        <taxon>Hexapoda</taxon>
        <taxon>Collembola</taxon>
        <taxon>Entomobryomorpha</taxon>
        <taxon>Isotomoidea</taxon>
        <taxon>Isotomidae</taxon>
        <taxon>Proisotominae</taxon>
        <taxon>Folsomia</taxon>
    </lineage>
</organism>
<accession>A0A226CVB2</accession>
<gene>
    <name evidence="12" type="ORF">Fcan01_27927</name>
</gene>
<evidence type="ECO:0000256" key="7">
    <source>
        <dbReference type="ARBA" id="ARBA00023065"/>
    </source>
</evidence>
<dbReference type="InterPro" id="IPR011531">
    <property type="entry name" value="HCO3_transpt-like_TM_dom"/>
</dbReference>
<feature type="transmembrane region" description="Helical" evidence="9">
    <location>
        <begin position="297"/>
        <end position="316"/>
    </location>
</feature>
<dbReference type="InterPro" id="IPR013769">
    <property type="entry name" value="Band3_cytoplasmic_dom"/>
</dbReference>
<dbReference type="Pfam" id="PF07565">
    <property type="entry name" value="Band_3_cyto"/>
    <property type="match status" value="2"/>
</dbReference>
<feature type="domain" description="Band 3 cytoplasmic" evidence="11">
    <location>
        <begin position="17"/>
        <end position="134"/>
    </location>
</feature>
<feature type="transmembrane region" description="Helical" evidence="9">
    <location>
        <begin position="328"/>
        <end position="349"/>
    </location>
</feature>
<evidence type="ECO:0000259" key="11">
    <source>
        <dbReference type="Pfam" id="PF07565"/>
    </source>
</evidence>
<keyword evidence="8 9" id="KW-0472">Membrane</keyword>
<feature type="domain" description="Bicarbonate transporter-like transmembrane" evidence="10">
    <location>
        <begin position="539"/>
        <end position="765"/>
    </location>
</feature>
<evidence type="ECO:0000256" key="5">
    <source>
        <dbReference type="ARBA" id="ARBA00022692"/>
    </source>
</evidence>
<keyword evidence="13" id="KW-1185">Reference proteome</keyword>
<evidence type="ECO:0000313" key="12">
    <source>
        <dbReference type="EMBL" id="OXA37332.1"/>
    </source>
</evidence>
<dbReference type="PANTHER" id="PTHR11453:SF36">
    <property type="entry name" value="ANION EXCHANGE PROTEIN"/>
    <property type="match status" value="1"/>
</dbReference>
<keyword evidence="5 9" id="KW-0812">Transmembrane</keyword>
<evidence type="ECO:0000256" key="2">
    <source>
        <dbReference type="ARBA" id="ARBA00010993"/>
    </source>
</evidence>
<protein>
    <submittedName>
        <fullName evidence="12">Electroneutral sodium bicarbonate exchanger 1</fullName>
    </submittedName>
</protein>
<feature type="domain" description="Band 3 cytoplasmic" evidence="11">
    <location>
        <begin position="178"/>
        <end position="230"/>
    </location>
</feature>
<dbReference type="PRINTS" id="PR01231">
    <property type="entry name" value="HCO3TRNSPORT"/>
</dbReference>
<dbReference type="Gene3D" id="3.40.930.10">
    <property type="entry name" value="Mannitol-specific EII, Chain A"/>
    <property type="match status" value="1"/>
</dbReference>
<feature type="transmembrane region" description="Helical" evidence="9">
    <location>
        <begin position="502"/>
        <end position="526"/>
    </location>
</feature>
<evidence type="ECO:0000256" key="1">
    <source>
        <dbReference type="ARBA" id="ARBA00004651"/>
    </source>
</evidence>
<dbReference type="SUPFAM" id="SSF55804">
    <property type="entry name" value="Phoshotransferase/anion transport protein"/>
    <property type="match status" value="1"/>
</dbReference>
<evidence type="ECO:0000313" key="13">
    <source>
        <dbReference type="Proteomes" id="UP000198287"/>
    </source>
</evidence>
<keyword evidence="4" id="KW-1003">Cell membrane</keyword>
<feature type="domain" description="Bicarbonate transporter-like transmembrane" evidence="10">
    <location>
        <begin position="265"/>
        <end position="538"/>
    </location>
</feature>
<evidence type="ECO:0000256" key="4">
    <source>
        <dbReference type="ARBA" id="ARBA00022475"/>
    </source>
</evidence>
<dbReference type="GO" id="GO:0051453">
    <property type="term" value="P:regulation of intracellular pH"/>
    <property type="evidence" value="ECO:0007669"/>
    <property type="project" value="TreeGrafter"/>
</dbReference>
<dbReference type="Pfam" id="PF00955">
    <property type="entry name" value="HCO3_cotransp"/>
    <property type="match status" value="2"/>
</dbReference>
<feature type="transmembrane region" description="Helical" evidence="9">
    <location>
        <begin position="379"/>
        <end position="400"/>
    </location>
</feature>
<evidence type="ECO:0000256" key="8">
    <source>
        <dbReference type="ARBA" id="ARBA00023136"/>
    </source>
</evidence>
<name>A0A226CVB2_FOLCA</name>
<evidence type="ECO:0000256" key="6">
    <source>
        <dbReference type="ARBA" id="ARBA00022989"/>
    </source>
</evidence>
<comment type="similarity">
    <text evidence="2">Belongs to the anion exchanger (TC 2.A.31) family.</text>
</comment>
<dbReference type="Gene3D" id="1.10.287.570">
    <property type="entry name" value="Helical hairpin bin"/>
    <property type="match status" value="1"/>
</dbReference>
<evidence type="ECO:0000259" key="10">
    <source>
        <dbReference type="Pfam" id="PF00955"/>
    </source>
</evidence>
<evidence type="ECO:0000256" key="9">
    <source>
        <dbReference type="SAM" id="Phobius"/>
    </source>
</evidence>
<reference evidence="12 13" key="1">
    <citation type="submission" date="2015-12" db="EMBL/GenBank/DDBJ databases">
        <title>The genome of Folsomia candida.</title>
        <authorList>
            <person name="Faddeeva A."/>
            <person name="Derks M.F."/>
            <person name="Anvar Y."/>
            <person name="Smit S."/>
            <person name="Van Straalen N."/>
            <person name="Roelofs D."/>
        </authorList>
    </citation>
    <scope>NUCLEOTIDE SEQUENCE [LARGE SCALE GENOMIC DNA]</scope>
    <source>
        <strain evidence="12 13">VU population</strain>
        <tissue evidence="12">Whole body</tissue>
    </source>
</reference>